<dbReference type="GO" id="GO:0003924">
    <property type="term" value="F:GTPase activity"/>
    <property type="evidence" value="ECO:0007669"/>
    <property type="project" value="InterPro"/>
</dbReference>
<accession>A0AAE0E5U7</accession>
<dbReference type="GO" id="GO:0005525">
    <property type="term" value="F:GTP binding"/>
    <property type="evidence" value="ECO:0007669"/>
    <property type="project" value="InterPro"/>
</dbReference>
<name>A0AAE0E5U7_9ROSI</name>
<organism evidence="2 3">
    <name type="scientific">Dipteronia sinensis</name>
    <dbReference type="NCBI Taxonomy" id="43782"/>
    <lineage>
        <taxon>Eukaryota</taxon>
        <taxon>Viridiplantae</taxon>
        <taxon>Streptophyta</taxon>
        <taxon>Embryophyta</taxon>
        <taxon>Tracheophyta</taxon>
        <taxon>Spermatophyta</taxon>
        <taxon>Magnoliopsida</taxon>
        <taxon>eudicotyledons</taxon>
        <taxon>Gunneridae</taxon>
        <taxon>Pentapetalae</taxon>
        <taxon>rosids</taxon>
        <taxon>malvids</taxon>
        <taxon>Sapindales</taxon>
        <taxon>Sapindaceae</taxon>
        <taxon>Hippocastanoideae</taxon>
        <taxon>Acereae</taxon>
        <taxon>Dipteronia</taxon>
    </lineage>
</organism>
<dbReference type="Pfam" id="PF01926">
    <property type="entry name" value="MMR_HSR1"/>
    <property type="match status" value="1"/>
</dbReference>
<sequence>MDLDLYLKGPTPDLTDLYKTLVLLDLPGIIEGDKDGKCRGRQVISRFSTARTSNCILIVLDARKPITQKRLIKKELEGFGIRSMSLKTKMFRLSKRKIQDCSVFRQKNKRPLSEEDEVSVWKSMFTG</sequence>
<dbReference type="InterPro" id="IPR027417">
    <property type="entry name" value="P-loop_NTPase"/>
</dbReference>
<dbReference type="PANTHER" id="PTHR43127">
    <property type="entry name" value="DEVELOPMENTALLY-REGULATED GTP-BINDING PROTEIN 2"/>
    <property type="match status" value="1"/>
</dbReference>
<gene>
    <name evidence="2" type="ORF">Dsin_016543</name>
</gene>
<feature type="domain" description="G" evidence="1">
    <location>
        <begin position="19"/>
        <end position="73"/>
    </location>
</feature>
<dbReference type="Gene3D" id="3.40.50.300">
    <property type="entry name" value="P-loop containing nucleotide triphosphate hydrolases"/>
    <property type="match status" value="1"/>
</dbReference>
<dbReference type="AlphaFoldDB" id="A0AAE0E5U7"/>
<dbReference type="InterPro" id="IPR006073">
    <property type="entry name" value="GTP-bd"/>
</dbReference>
<evidence type="ECO:0000259" key="1">
    <source>
        <dbReference type="Pfam" id="PF01926"/>
    </source>
</evidence>
<dbReference type="SUPFAM" id="SSF52540">
    <property type="entry name" value="P-loop containing nucleoside triphosphate hydrolases"/>
    <property type="match status" value="1"/>
</dbReference>
<proteinExistence type="predicted"/>
<dbReference type="Proteomes" id="UP001281410">
    <property type="component" value="Unassembled WGS sequence"/>
</dbReference>
<keyword evidence="3" id="KW-1185">Reference proteome</keyword>
<reference evidence="2" key="1">
    <citation type="journal article" date="2023" name="Plant J.">
        <title>Genome sequences and population genomics provide insights into the demographic history, inbreeding, and mutation load of two 'living fossil' tree species of Dipteronia.</title>
        <authorList>
            <person name="Feng Y."/>
            <person name="Comes H.P."/>
            <person name="Chen J."/>
            <person name="Zhu S."/>
            <person name="Lu R."/>
            <person name="Zhang X."/>
            <person name="Li P."/>
            <person name="Qiu J."/>
            <person name="Olsen K.M."/>
            <person name="Qiu Y."/>
        </authorList>
    </citation>
    <scope>NUCLEOTIDE SEQUENCE</scope>
    <source>
        <strain evidence="2">NBL</strain>
    </source>
</reference>
<evidence type="ECO:0000313" key="3">
    <source>
        <dbReference type="Proteomes" id="UP001281410"/>
    </source>
</evidence>
<comment type="caution">
    <text evidence="2">The sequence shown here is derived from an EMBL/GenBank/DDBJ whole genome shotgun (WGS) entry which is preliminary data.</text>
</comment>
<protein>
    <recommendedName>
        <fullName evidence="1">G domain-containing protein</fullName>
    </recommendedName>
</protein>
<dbReference type="EMBL" id="JANJYJ010000005">
    <property type="protein sequence ID" value="KAK3211837.1"/>
    <property type="molecule type" value="Genomic_DNA"/>
</dbReference>
<dbReference type="InterPro" id="IPR045001">
    <property type="entry name" value="DRG"/>
</dbReference>
<evidence type="ECO:0000313" key="2">
    <source>
        <dbReference type="EMBL" id="KAK3211837.1"/>
    </source>
</evidence>